<dbReference type="GO" id="GO:0016757">
    <property type="term" value="F:glycosyltransferase activity"/>
    <property type="evidence" value="ECO:0007669"/>
    <property type="project" value="UniProtKB-ARBA"/>
</dbReference>
<accession>A0A848FZB3</accession>
<dbReference type="InterPro" id="IPR017522">
    <property type="entry name" value="Sugar_tfrase_PEP-CTERM_Stp2"/>
</dbReference>
<protein>
    <submittedName>
        <fullName evidence="2">TIGR03088 family PEP-CTERM/XrtA system glycosyltransferase</fullName>
    </submittedName>
</protein>
<keyword evidence="3" id="KW-1185">Reference proteome</keyword>
<evidence type="ECO:0000259" key="1">
    <source>
        <dbReference type="Pfam" id="PF13439"/>
    </source>
</evidence>
<dbReference type="Pfam" id="PF13439">
    <property type="entry name" value="Glyco_transf_4"/>
    <property type="match status" value="1"/>
</dbReference>
<dbReference type="NCBIfam" id="TIGR03088">
    <property type="entry name" value="stp2"/>
    <property type="match status" value="1"/>
</dbReference>
<dbReference type="PANTHER" id="PTHR12526:SF630">
    <property type="entry name" value="GLYCOSYLTRANSFERASE"/>
    <property type="match status" value="1"/>
</dbReference>
<evidence type="ECO:0000313" key="3">
    <source>
        <dbReference type="Proteomes" id="UP000580043"/>
    </source>
</evidence>
<dbReference type="RefSeq" id="WP_169143837.1">
    <property type="nucleotide sequence ID" value="NZ_JABBGA010000001.1"/>
</dbReference>
<dbReference type="AlphaFoldDB" id="A0A848FZB3"/>
<dbReference type="Proteomes" id="UP000580043">
    <property type="component" value="Unassembled WGS sequence"/>
</dbReference>
<dbReference type="EMBL" id="JABBGA010000001">
    <property type="protein sequence ID" value="NML24186.1"/>
    <property type="molecule type" value="Genomic_DNA"/>
</dbReference>
<gene>
    <name evidence="2" type="ORF">HHL15_00370</name>
</gene>
<dbReference type="SUPFAM" id="SSF53756">
    <property type="entry name" value="UDP-Glycosyltransferase/glycogen phosphorylase"/>
    <property type="match status" value="1"/>
</dbReference>
<feature type="domain" description="Glycosyltransferase subfamily 4-like N-terminal" evidence="1">
    <location>
        <begin position="17"/>
        <end position="178"/>
    </location>
</feature>
<keyword evidence="2" id="KW-0808">Transferase</keyword>
<reference evidence="2 3" key="1">
    <citation type="submission" date="2020-04" db="EMBL/GenBank/DDBJ databases">
        <title>Zoogloea sp. G-4-1-14 isolated from soil.</title>
        <authorList>
            <person name="Dahal R.H."/>
        </authorList>
    </citation>
    <scope>NUCLEOTIDE SEQUENCE [LARGE SCALE GENOMIC DNA]</scope>
    <source>
        <strain evidence="2 3">G-4-1-14</strain>
    </source>
</reference>
<name>A0A848FZB3_9RHOO</name>
<organism evidence="2 3">
    <name type="scientific">Zoogloea dura</name>
    <dbReference type="NCBI Taxonomy" id="2728840"/>
    <lineage>
        <taxon>Bacteria</taxon>
        <taxon>Pseudomonadati</taxon>
        <taxon>Pseudomonadota</taxon>
        <taxon>Betaproteobacteria</taxon>
        <taxon>Rhodocyclales</taxon>
        <taxon>Zoogloeaceae</taxon>
        <taxon>Zoogloea</taxon>
    </lineage>
</organism>
<dbReference type="PANTHER" id="PTHR12526">
    <property type="entry name" value="GLYCOSYLTRANSFERASE"/>
    <property type="match status" value="1"/>
</dbReference>
<sequence>MNDPRPLVIHVVYSFDVGGLENGIVNLINRMPADSFRHMIVALTACVPSFCQRITRRDVEFLSLHKGEGHGIKLYPRLFRLFRQHRPAIVHTRNLAALEAAVPAWLAGVPVRIHGEHGWDSSDPDGESRKYQTLRRIYSPFVSGYVALSKRIESYLSGKVGIAAGRIRRICNGVDAERFVPTARRQPIDGSPFNDPGLYVFGAVGRLQAVKDHATLIRGFAAFLEQQPSARYRARLIVVGGGPLRGELEALVRERGLDSLVWLAGERADIPAINAGLDVFVLPSRAEGISNTLLEAMASGLPVIATDVGGNGELVVPGQTGRLVPAVDPASMGAVMAELFDNRELGLRMGQAGRERVLAQFSLDAMVGAYLALYRDKAGLQASDGMRAAPSGNALR</sequence>
<dbReference type="Gene3D" id="3.40.50.2000">
    <property type="entry name" value="Glycogen Phosphorylase B"/>
    <property type="match status" value="2"/>
</dbReference>
<dbReference type="Pfam" id="PF13692">
    <property type="entry name" value="Glyco_trans_1_4"/>
    <property type="match status" value="1"/>
</dbReference>
<comment type="caution">
    <text evidence="2">The sequence shown here is derived from an EMBL/GenBank/DDBJ whole genome shotgun (WGS) entry which is preliminary data.</text>
</comment>
<dbReference type="InterPro" id="IPR028098">
    <property type="entry name" value="Glyco_trans_4-like_N"/>
</dbReference>
<evidence type="ECO:0000313" key="2">
    <source>
        <dbReference type="EMBL" id="NML24186.1"/>
    </source>
</evidence>
<proteinExistence type="predicted"/>